<protein>
    <submittedName>
        <fullName evidence="2">Uncharacterized protein</fullName>
    </submittedName>
</protein>
<gene>
    <name evidence="2" type="ORF">SCP_0806000</name>
</gene>
<evidence type="ECO:0000313" key="2">
    <source>
        <dbReference type="EMBL" id="GBE86076.1"/>
    </source>
</evidence>
<dbReference type="EMBL" id="BFAD01000008">
    <property type="protein sequence ID" value="GBE86076.1"/>
    <property type="molecule type" value="Genomic_DNA"/>
</dbReference>
<dbReference type="AlphaFoldDB" id="A0A401GV55"/>
<keyword evidence="3" id="KW-1185">Reference proteome</keyword>
<sequence>MPLSGAQSVIDDYFSETSPTPLPHPRDFRGVPAHDIRDNLRAHLRFSQRIGTIGDLEDFIVGIVDSINPIRSRATTPYSASTRTALDSWSSRFVQGMSGKELYLQALTVLDDSHVQYALRIIHSQQAAKSEIISMQHAIAGARRYTERMETLALSMGDRIQPQEETLALMFAQTNTYQRLVELDADATQPFLPTFLTDMPLETPQEGTPPIPPPRPSHLDSMTVPTPQPSNLFEGTSTSSAPAATHDGVSIARPLHPNTPPDYVSEWNFSDNPNHHAKGLSPMTTENAVQTEMPEHSDQSSQTLVDPGESEPGRNISPFPPAFSTALIRPH</sequence>
<evidence type="ECO:0000256" key="1">
    <source>
        <dbReference type="SAM" id="MobiDB-lite"/>
    </source>
</evidence>
<dbReference type="Proteomes" id="UP000287166">
    <property type="component" value="Unassembled WGS sequence"/>
</dbReference>
<feature type="region of interest" description="Disordered" evidence="1">
    <location>
        <begin position="267"/>
        <end position="331"/>
    </location>
</feature>
<name>A0A401GV55_9APHY</name>
<dbReference type="InParanoid" id="A0A401GV55"/>
<evidence type="ECO:0000313" key="3">
    <source>
        <dbReference type="Proteomes" id="UP000287166"/>
    </source>
</evidence>
<dbReference type="GeneID" id="38782993"/>
<proteinExistence type="predicted"/>
<accession>A0A401GV55</accession>
<comment type="caution">
    <text evidence="2">The sequence shown here is derived from an EMBL/GenBank/DDBJ whole genome shotgun (WGS) entry which is preliminary data.</text>
</comment>
<organism evidence="2 3">
    <name type="scientific">Sparassis crispa</name>
    <dbReference type="NCBI Taxonomy" id="139825"/>
    <lineage>
        <taxon>Eukaryota</taxon>
        <taxon>Fungi</taxon>
        <taxon>Dikarya</taxon>
        <taxon>Basidiomycota</taxon>
        <taxon>Agaricomycotina</taxon>
        <taxon>Agaricomycetes</taxon>
        <taxon>Polyporales</taxon>
        <taxon>Sparassidaceae</taxon>
        <taxon>Sparassis</taxon>
    </lineage>
</organism>
<dbReference type="RefSeq" id="XP_027616989.1">
    <property type="nucleotide sequence ID" value="XM_027761188.1"/>
</dbReference>
<reference evidence="2 3" key="1">
    <citation type="journal article" date="2018" name="Sci. Rep.">
        <title>Genome sequence of the cauliflower mushroom Sparassis crispa (Hanabiratake) and its association with beneficial usage.</title>
        <authorList>
            <person name="Kiyama R."/>
            <person name="Furutani Y."/>
            <person name="Kawaguchi K."/>
            <person name="Nakanishi T."/>
        </authorList>
    </citation>
    <scope>NUCLEOTIDE SEQUENCE [LARGE SCALE GENOMIC DNA]</scope>
</reference>